<dbReference type="EMBL" id="CAJZAG010000004">
    <property type="protein sequence ID" value="CAG9171202.1"/>
    <property type="molecule type" value="Genomic_DNA"/>
</dbReference>
<protein>
    <recommendedName>
        <fullName evidence="3">BON domain-containing protein</fullName>
    </recommendedName>
</protein>
<feature type="region of interest" description="Disordered" evidence="1">
    <location>
        <begin position="44"/>
        <end position="96"/>
    </location>
</feature>
<comment type="caution">
    <text evidence="4">The sequence shown here is derived from an EMBL/GenBank/DDBJ whole genome shotgun (WGS) entry which is preliminary data.</text>
</comment>
<accession>A0ABM8WUU2</accession>
<keyword evidence="2" id="KW-0732">Signal</keyword>
<sequence>MKTAQTLRISRIARIAAVAAALAFAGGAHALDMSGGRLIKVATTSDNTNAPPANSAPGMPGHTEGDKEKRPAATTDAQLGNKVDNTADNAKQGVTDGALTTKVKTKLLATKDLKSTGIHVKTKDRVVNLTGTVPSKEQHELALDTVRSVEGVTSVKDSLKVSAR</sequence>
<dbReference type="Pfam" id="PF04972">
    <property type="entry name" value="BON"/>
    <property type="match status" value="1"/>
</dbReference>
<dbReference type="Gene3D" id="3.30.1340.30">
    <property type="match status" value="1"/>
</dbReference>
<feature type="signal peptide" evidence="2">
    <location>
        <begin position="1"/>
        <end position="30"/>
    </location>
</feature>
<dbReference type="InterPro" id="IPR051686">
    <property type="entry name" value="Lipoprotein_DolP"/>
</dbReference>
<dbReference type="SMART" id="SM00749">
    <property type="entry name" value="BON"/>
    <property type="match status" value="1"/>
</dbReference>
<keyword evidence="5" id="KW-1185">Reference proteome</keyword>
<feature type="chain" id="PRO_5045625935" description="BON domain-containing protein" evidence="2">
    <location>
        <begin position="31"/>
        <end position="164"/>
    </location>
</feature>
<dbReference type="InterPro" id="IPR014004">
    <property type="entry name" value="Transpt-assoc_nodulatn_dom_bac"/>
</dbReference>
<dbReference type="Proteomes" id="UP000706525">
    <property type="component" value="Unassembled WGS sequence"/>
</dbReference>
<evidence type="ECO:0000313" key="4">
    <source>
        <dbReference type="EMBL" id="CAG9171202.1"/>
    </source>
</evidence>
<dbReference type="PANTHER" id="PTHR34606">
    <property type="entry name" value="BON DOMAIN-CONTAINING PROTEIN"/>
    <property type="match status" value="1"/>
</dbReference>
<dbReference type="InterPro" id="IPR007055">
    <property type="entry name" value="BON_dom"/>
</dbReference>
<proteinExistence type="predicted"/>
<evidence type="ECO:0000313" key="5">
    <source>
        <dbReference type="Proteomes" id="UP000706525"/>
    </source>
</evidence>
<feature type="compositionally biased region" description="Polar residues" evidence="1">
    <location>
        <begin position="75"/>
        <end position="89"/>
    </location>
</feature>
<reference evidence="4 5" key="1">
    <citation type="submission" date="2021-08" db="EMBL/GenBank/DDBJ databases">
        <authorList>
            <person name="Peeters C."/>
        </authorList>
    </citation>
    <scope>NUCLEOTIDE SEQUENCE [LARGE SCALE GENOMIC DNA]</scope>
    <source>
        <strain evidence="4 5">LMG 32289</strain>
    </source>
</reference>
<dbReference type="RefSeq" id="WP_223987711.1">
    <property type="nucleotide sequence ID" value="NZ_CAJZAG010000004.1"/>
</dbReference>
<dbReference type="PROSITE" id="PS50914">
    <property type="entry name" value="BON"/>
    <property type="match status" value="1"/>
</dbReference>
<evidence type="ECO:0000259" key="3">
    <source>
        <dbReference type="PROSITE" id="PS50914"/>
    </source>
</evidence>
<feature type="domain" description="BON" evidence="3">
    <location>
        <begin position="95"/>
        <end position="163"/>
    </location>
</feature>
<organism evidence="4 5">
    <name type="scientific">Cupriavidus pampae</name>
    <dbReference type="NCBI Taxonomy" id="659251"/>
    <lineage>
        <taxon>Bacteria</taxon>
        <taxon>Pseudomonadati</taxon>
        <taxon>Pseudomonadota</taxon>
        <taxon>Betaproteobacteria</taxon>
        <taxon>Burkholderiales</taxon>
        <taxon>Burkholderiaceae</taxon>
        <taxon>Cupriavidus</taxon>
    </lineage>
</organism>
<evidence type="ECO:0000256" key="1">
    <source>
        <dbReference type="SAM" id="MobiDB-lite"/>
    </source>
</evidence>
<dbReference type="PANTHER" id="PTHR34606:SF15">
    <property type="entry name" value="BON DOMAIN-CONTAINING PROTEIN"/>
    <property type="match status" value="1"/>
</dbReference>
<gene>
    <name evidence="4" type="ORF">LMG32289_02277</name>
</gene>
<name>A0ABM8WUU2_9BURK</name>
<evidence type="ECO:0000256" key="2">
    <source>
        <dbReference type="SAM" id="SignalP"/>
    </source>
</evidence>